<protein>
    <submittedName>
        <fullName evidence="2">Phytoene/squalene synthase family protein</fullName>
    </submittedName>
</protein>
<evidence type="ECO:0000256" key="1">
    <source>
        <dbReference type="ARBA" id="ARBA00022679"/>
    </source>
</evidence>
<name>A0AAX3BCH5_9SPIR</name>
<keyword evidence="1" id="KW-0808">Transferase</keyword>
<dbReference type="Pfam" id="PF00494">
    <property type="entry name" value="SQS_PSY"/>
    <property type="match status" value="1"/>
</dbReference>
<dbReference type="Proteomes" id="UP001056539">
    <property type="component" value="Chromosome"/>
</dbReference>
<dbReference type="InterPro" id="IPR033904">
    <property type="entry name" value="Trans_IPPS_HH"/>
</dbReference>
<dbReference type="SFLD" id="SFLDS00005">
    <property type="entry name" value="Isoprenoid_Synthase_Type_I"/>
    <property type="match status" value="1"/>
</dbReference>
<dbReference type="SUPFAM" id="SSF48576">
    <property type="entry name" value="Terpenoid synthases"/>
    <property type="match status" value="1"/>
</dbReference>
<dbReference type="AlphaFoldDB" id="A0AAX3BCH5"/>
<dbReference type="KEGG" id="taqu:KDW03_10985"/>
<gene>
    <name evidence="2" type="ORF">KDW03_10985</name>
</gene>
<dbReference type="PROSITE" id="PS01045">
    <property type="entry name" value="SQUALEN_PHYTOEN_SYN_2"/>
    <property type="match status" value="1"/>
</dbReference>
<dbReference type="GO" id="GO:0016117">
    <property type="term" value="P:carotenoid biosynthetic process"/>
    <property type="evidence" value="ECO:0007669"/>
    <property type="project" value="UniProtKB-ARBA"/>
</dbReference>
<dbReference type="CDD" id="cd00683">
    <property type="entry name" value="Trans_IPPS_HH"/>
    <property type="match status" value="1"/>
</dbReference>
<dbReference type="SFLD" id="SFLDG01212">
    <property type="entry name" value="Phytoene_synthase_like"/>
    <property type="match status" value="1"/>
</dbReference>
<evidence type="ECO:0000313" key="2">
    <source>
        <dbReference type="EMBL" id="URA09989.1"/>
    </source>
</evidence>
<organism evidence="2 3">
    <name type="scientific">Thermospira aquatica</name>
    <dbReference type="NCBI Taxonomy" id="2828656"/>
    <lineage>
        <taxon>Bacteria</taxon>
        <taxon>Pseudomonadati</taxon>
        <taxon>Spirochaetota</taxon>
        <taxon>Spirochaetia</taxon>
        <taxon>Brevinematales</taxon>
        <taxon>Thermospiraceae</taxon>
        <taxon>Thermospira</taxon>
    </lineage>
</organism>
<evidence type="ECO:0000313" key="3">
    <source>
        <dbReference type="Proteomes" id="UP001056539"/>
    </source>
</evidence>
<sequence>MTEKEKKLFSSIFQKGSKTYFNSSLFFPKTMREQVFRLYAFVRVADNYVDAIPQQKEAFYQFKHAYLAARQGTPSQDPVIDSFVRLSQELGFPDEWADAFLAAMEEDLSKHIYHTLDETCEYMYGSAEVIGFFMSRIMMLPEEAYPYAALLGRAMQYINFIRDIAEDLSFGRIYLPLDESPFPDLKEETCRKNPSAFEQYIRRQIFRYLEWQNEAQKGYQFIPKKMLIPIKTAADMYAWTARKIFRNPWIVYKRKVKPPKWRILVQVLWNTLSL</sequence>
<dbReference type="InterPro" id="IPR002060">
    <property type="entry name" value="Squ/phyt_synthse"/>
</dbReference>
<dbReference type="PANTHER" id="PTHR31480">
    <property type="entry name" value="BIFUNCTIONAL LYCOPENE CYCLASE/PHYTOENE SYNTHASE"/>
    <property type="match status" value="1"/>
</dbReference>
<reference evidence="2" key="1">
    <citation type="submission" date="2021-04" db="EMBL/GenBank/DDBJ databases">
        <authorList>
            <person name="Postec A."/>
        </authorList>
    </citation>
    <scope>NUCLEOTIDE SEQUENCE</scope>
    <source>
        <strain evidence="2">F1F22</strain>
    </source>
</reference>
<dbReference type="InterPro" id="IPR044843">
    <property type="entry name" value="Trans_IPPS_bact-type"/>
</dbReference>
<keyword evidence="3" id="KW-1185">Reference proteome</keyword>
<dbReference type="GO" id="GO:0004311">
    <property type="term" value="F:geranylgeranyl diphosphate synthase activity"/>
    <property type="evidence" value="ECO:0007669"/>
    <property type="project" value="InterPro"/>
</dbReference>
<dbReference type="EMBL" id="CP073355">
    <property type="protein sequence ID" value="URA09989.1"/>
    <property type="molecule type" value="Genomic_DNA"/>
</dbReference>
<dbReference type="InterPro" id="IPR008949">
    <property type="entry name" value="Isoprenoid_synthase_dom_sf"/>
</dbReference>
<dbReference type="GO" id="GO:0051996">
    <property type="term" value="F:squalene synthase [NAD(P)H] activity"/>
    <property type="evidence" value="ECO:0007669"/>
    <property type="project" value="InterPro"/>
</dbReference>
<proteinExistence type="predicted"/>
<dbReference type="SFLD" id="SFLDG01018">
    <property type="entry name" value="Squalene/Phytoene_Synthase_Lik"/>
    <property type="match status" value="1"/>
</dbReference>
<accession>A0AAX3BCH5</accession>
<dbReference type="InterPro" id="IPR019845">
    <property type="entry name" value="Squalene/phytoene_synthase_CS"/>
</dbReference>
<dbReference type="RefSeq" id="WP_271435120.1">
    <property type="nucleotide sequence ID" value="NZ_CP073355.1"/>
</dbReference>
<dbReference type="Gene3D" id="1.10.600.10">
    <property type="entry name" value="Farnesyl Diphosphate Synthase"/>
    <property type="match status" value="1"/>
</dbReference>
<reference evidence="2" key="2">
    <citation type="submission" date="2022-06" db="EMBL/GenBank/DDBJ databases">
        <title>Thermospira aquatica gen. nov., sp. nov.</title>
        <authorList>
            <person name="Ben Ali Gam Z."/>
            <person name="Labat M."/>
        </authorList>
    </citation>
    <scope>NUCLEOTIDE SEQUENCE</scope>
    <source>
        <strain evidence="2">F1F22</strain>
    </source>
</reference>